<dbReference type="InterPro" id="IPR036318">
    <property type="entry name" value="FAD-bd_PCMH-like_sf"/>
</dbReference>
<name>A0A7X2P9Z0_9FIRM</name>
<dbReference type="PROSITE" id="PS51846">
    <property type="entry name" value="CNNM"/>
    <property type="match status" value="1"/>
</dbReference>
<evidence type="ECO:0000256" key="7">
    <source>
        <dbReference type="ARBA" id="ARBA00023122"/>
    </source>
</evidence>
<dbReference type="Proteomes" id="UP000466864">
    <property type="component" value="Unassembled WGS sequence"/>
</dbReference>
<evidence type="ECO:0000313" key="15">
    <source>
        <dbReference type="Proteomes" id="UP000466864"/>
    </source>
</evidence>
<evidence type="ECO:0000256" key="9">
    <source>
        <dbReference type="PROSITE-ProRule" id="PRU00703"/>
    </source>
</evidence>
<evidence type="ECO:0000256" key="1">
    <source>
        <dbReference type="ARBA" id="ARBA00004651"/>
    </source>
</evidence>
<evidence type="ECO:0000256" key="11">
    <source>
        <dbReference type="SAM" id="Phobius"/>
    </source>
</evidence>
<dbReference type="SMART" id="SM01091">
    <property type="entry name" value="CorC_HlyC"/>
    <property type="match status" value="1"/>
</dbReference>
<dbReference type="PANTHER" id="PTHR43099">
    <property type="entry name" value="UPF0053 PROTEIN YRKA"/>
    <property type="match status" value="1"/>
</dbReference>
<dbReference type="Gene3D" id="3.30.465.10">
    <property type="match status" value="1"/>
</dbReference>
<evidence type="ECO:0000256" key="2">
    <source>
        <dbReference type="ARBA" id="ARBA00006337"/>
    </source>
</evidence>
<feature type="domain" description="CBS" evidence="12">
    <location>
        <begin position="281"/>
        <end position="344"/>
    </location>
</feature>
<keyword evidence="6 10" id="KW-1133">Transmembrane helix</keyword>
<reference evidence="14 15" key="1">
    <citation type="submission" date="2019-08" db="EMBL/GenBank/DDBJ databases">
        <title>In-depth cultivation of the pig gut microbiome towards novel bacterial diversity and tailored functional studies.</title>
        <authorList>
            <person name="Wylensek D."/>
            <person name="Hitch T.C.A."/>
            <person name="Clavel T."/>
        </authorList>
    </citation>
    <scope>NUCLEOTIDE SEQUENCE [LARGE SCALE GENOMIC DNA]</scope>
    <source>
        <strain evidence="14 15">Oil+RF-744-WCA-WT-13</strain>
    </source>
</reference>
<comment type="subcellular location">
    <subcellularLocation>
        <location evidence="1">Cell membrane</location>
        <topology evidence="1">Multi-pass membrane protein</topology>
    </subcellularLocation>
</comment>
<gene>
    <name evidence="14" type="ORF">FYJ60_11635</name>
</gene>
<dbReference type="SUPFAM" id="SSF54631">
    <property type="entry name" value="CBS-domain pair"/>
    <property type="match status" value="1"/>
</dbReference>
<dbReference type="InterPro" id="IPR000644">
    <property type="entry name" value="CBS_dom"/>
</dbReference>
<dbReference type="InterPro" id="IPR002550">
    <property type="entry name" value="CNNM"/>
</dbReference>
<feature type="domain" description="CBS" evidence="12">
    <location>
        <begin position="222"/>
        <end position="280"/>
    </location>
</feature>
<dbReference type="InterPro" id="IPR005170">
    <property type="entry name" value="Transptr-assoc_dom"/>
</dbReference>
<evidence type="ECO:0000256" key="6">
    <source>
        <dbReference type="ARBA" id="ARBA00022989"/>
    </source>
</evidence>
<keyword evidence="15" id="KW-1185">Reference proteome</keyword>
<dbReference type="Pfam" id="PF01595">
    <property type="entry name" value="CNNM"/>
    <property type="match status" value="1"/>
</dbReference>
<dbReference type="Pfam" id="PF00571">
    <property type="entry name" value="CBS"/>
    <property type="match status" value="2"/>
</dbReference>
<dbReference type="Gene3D" id="3.10.580.10">
    <property type="entry name" value="CBS-domain"/>
    <property type="match status" value="1"/>
</dbReference>
<dbReference type="GO" id="GO:0050660">
    <property type="term" value="F:flavin adenine dinucleotide binding"/>
    <property type="evidence" value="ECO:0007669"/>
    <property type="project" value="InterPro"/>
</dbReference>
<evidence type="ECO:0000259" key="13">
    <source>
        <dbReference type="PROSITE" id="PS51846"/>
    </source>
</evidence>
<comment type="caution">
    <text evidence="14">The sequence shown here is derived from an EMBL/GenBank/DDBJ whole genome shotgun (WGS) entry which is preliminary data.</text>
</comment>
<dbReference type="SUPFAM" id="SSF56176">
    <property type="entry name" value="FAD-binding/transporter-associated domain-like"/>
    <property type="match status" value="1"/>
</dbReference>
<dbReference type="InterPro" id="IPR046342">
    <property type="entry name" value="CBS_dom_sf"/>
</dbReference>
<evidence type="ECO:0000256" key="10">
    <source>
        <dbReference type="PROSITE-ProRule" id="PRU01193"/>
    </source>
</evidence>
<keyword evidence="5" id="KW-0677">Repeat</keyword>
<feature type="transmembrane region" description="Helical" evidence="11">
    <location>
        <begin position="101"/>
        <end position="123"/>
    </location>
</feature>
<sequence length="443" mass="49021">MEGSLAGRIVLQLVLIAVNAVFACAEIAVVSTNGMELEKKEEEGDSRAKVLRKLTKVPARFLATIQVAITLSGFLGSAFAADGFAPLIVSAFASIHINISPSVAIILVTVLISYLTLIFGELVPKRLAMKNPEKVSLGMAKMLYGVYIIFYPLVALCTVSTNGVLRLLGVDPNEDENQVTEEQIRMLVDAGNEKGTIDTDEREMIQNVFEFDDISADEICTHRKDVTILYTDDSMEEWKKLIHKSRHTHFPVCRDTADHVIGVLDAKDFFRLYGTCSKDEMLARAVDPAYFVPGTVRADILFQHMKKSGHYFAVVLDEYGGMDGIISLKDLMEQLVGDLVEDDEVARPEDIVKISDTMWRIQGSASLDDVADELDVDLPVDEYDTFSGYIFGVLGSVPDDGSRFELDSDGLHIRVFKVKDHMVEGAIVTKVVKKTEDEQILAK</sequence>
<dbReference type="RefSeq" id="WP_154458852.1">
    <property type="nucleotide sequence ID" value="NZ_VUMV01000010.1"/>
</dbReference>
<feature type="domain" description="CNNM transmembrane" evidence="13">
    <location>
        <begin position="1"/>
        <end position="201"/>
    </location>
</feature>
<evidence type="ECO:0000256" key="3">
    <source>
        <dbReference type="ARBA" id="ARBA00022475"/>
    </source>
</evidence>
<protein>
    <submittedName>
        <fullName evidence="14">HlyC/CorC family transporter</fullName>
    </submittedName>
</protein>
<feature type="transmembrane region" description="Helical" evidence="11">
    <location>
        <begin position="144"/>
        <end position="165"/>
    </location>
</feature>
<comment type="similarity">
    <text evidence="2">Belongs to the UPF0053 family.</text>
</comment>
<dbReference type="PROSITE" id="PS51371">
    <property type="entry name" value="CBS"/>
    <property type="match status" value="2"/>
</dbReference>
<dbReference type="PANTHER" id="PTHR43099:SF5">
    <property type="entry name" value="HLYC_CORC FAMILY TRANSPORTER"/>
    <property type="match status" value="1"/>
</dbReference>
<dbReference type="CDD" id="cd04590">
    <property type="entry name" value="CBS_pair_CorC_HlyC_assoc"/>
    <property type="match status" value="1"/>
</dbReference>
<dbReference type="InterPro" id="IPR051676">
    <property type="entry name" value="UPF0053_domain"/>
</dbReference>
<dbReference type="AlphaFoldDB" id="A0A7X2P9Z0"/>
<accession>A0A7X2P9Z0</accession>
<keyword evidence="3" id="KW-1003">Cell membrane</keyword>
<keyword evidence="8 10" id="KW-0472">Membrane</keyword>
<dbReference type="EMBL" id="VUMV01000010">
    <property type="protein sequence ID" value="MST82953.1"/>
    <property type="molecule type" value="Genomic_DNA"/>
</dbReference>
<dbReference type="InterPro" id="IPR016169">
    <property type="entry name" value="FAD-bd_PCMH_sub2"/>
</dbReference>
<keyword evidence="4 10" id="KW-0812">Transmembrane</keyword>
<evidence type="ECO:0000256" key="5">
    <source>
        <dbReference type="ARBA" id="ARBA00022737"/>
    </source>
</evidence>
<feature type="transmembrane region" description="Helical" evidence="11">
    <location>
        <begin position="61"/>
        <end position="81"/>
    </location>
</feature>
<dbReference type="GO" id="GO:0005886">
    <property type="term" value="C:plasma membrane"/>
    <property type="evidence" value="ECO:0007669"/>
    <property type="project" value="UniProtKB-SubCell"/>
</dbReference>
<organism evidence="14 15">
    <name type="scientific">Bilifractor porci</name>
    <dbReference type="NCBI Taxonomy" id="2606636"/>
    <lineage>
        <taxon>Bacteria</taxon>
        <taxon>Bacillati</taxon>
        <taxon>Bacillota</taxon>
        <taxon>Clostridia</taxon>
        <taxon>Lachnospirales</taxon>
        <taxon>Lachnospiraceae</taxon>
        <taxon>Bilifractor</taxon>
    </lineage>
</organism>
<dbReference type="InterPro" id="IPR044751">
    <property type="entry name" value="Ion_transp-like_CBS"/>
</dbReference>
<evidence type="ECO:0000259" key="12">
    <source>
        <dbReference type="PROSITE" id="PS51371"/>
    </source>
</evidence>
<evidence type="ECO:0000313" key="14">
    <source>
        <dbReference type="EMBL" id="MST82953.1"/>
    </source>
</evidence>
<feature type="transmembrane region" description="Helical" evidence="11">
    <location>
        <begin position="6"/>
        <end position="30"/>
    </location>
</feature>
<keyword evidence="7 9" id="KW-0129">CBS domain</keyword>
<evidence type="ECO:0000256" key="4">
    <source>
        <dbReference type="ARBA" id="ARBA00022692"/>
    </source>
</evidence>
<dbReference type="Pfam" id="PF03471">
    <property type="entry name" value="CorC_HlyC"/>
    <property type="match status" value="1"/>
</dbReference>
<proteinExistence type="inferred from homology"/>
<evidence type="ECO:0000256" key="8">
    <source>
        <dbReference type="ARBA" id="ARBA00023136"/>
    </source>
</evidence>